<dbReference type="EC" id="2.3.1.31" evidence="8"/>
<feature type="site" description="Important for substrate specificity" evidence="8">
    <location>
        <position position="192"/>
    </location>
</feature>
<dbReference type="FunFam" id="3.40.50.880:FF:000004">
    <property type="entry name" value="Homoserine O-succinyltransferase"/>
    <property type="match status" value="1"/>
</dbReference>
<proteinExistence type="inferred from homology"/>
<sequence length="306" mass="35804">MPIRVENDLPARAALESENIFMMGENRAETQRIRPLEIVILNLMPIKPDYETQLLRALSNTPLQINITYLTLSTHESKHTSSSHINRFYTTYDQICKRNFDGMIITGAPVEHMEFEEVQYWPEIEMIMEWTKTHVTSTLYVCWGALAGIYYHFGIQKIQLEKKLSGVYTHRVLDRCESLVRGFDDIFTAPHSRYSGVRRAEIVNHPELQLLAESEEAGVYLIKSLDERHVFLFGHPEYDRMSLDAEYRRDIAKGISIAPPEHYYENDDPEMTPILTWRAHANTLYTNWLNYYVYQVTPYDMVETPV</sequence>
<comment type="similarity">
    <text evidence="8">Belongs to the MetA family.</text>
</comment>
<name>A0A9D1EGY9_9FIRM</name>
<gene>
    <name evidence="10" type="primary">metA</name>
    <name evidence="8" type="synonym">metAA</name>
    <name evidence="10" type="ORF">IAC96_13605</name>
</gene>
<dbReference type="InterPro" id="IPR029062">
    <property type="entry name" value="Class_I_gatase-like"/>
</dbReference>
<dbReference type="GO" id="GO:0004414">
    <property type="term" value="F:homoserine O-acetyltransferase activity"/>
    <property type="evidence" value="ECO:0007669"/>
    <property type="project" value="UniProtKB-EC"/>
</dbReference>
<comment type="catalytic activity">
    <reaction evidence="7 8">
        <text>L-homoserine + acetyl-CoA = O-acetyl-L-homoserine + CoA</text>
        <dbReference type="Rhea" id="RHEA:13701"/>
        <dbReference type="ChEBI" id="CHEBI:57287"/>
        <dbReference type="ChEBI" id="CHEBI:57288"/>
        <dbReference type="ChEBI" id="CHEBI:57476"/>
        <dbReference type="ChEBI" id="CHEBI:57716"/>
        <dbReference type="EC" id="2.3.1.31"/>
    </reaction>
</comment>
<dbReference type="Proteomes" id="UP000824201">
    <property type="component" value="Unassembled WGS sequence"/>
</dbReference>
<dbReference type="AlphaFoldDB" id="A0A9D1EGY9"/>
<dbReference type="Pfam" id="PF04204">
    <property type="entry name" value="HTS"/>
    <property type="match status" value="1"/>
</dbReference>
<dbReference type="PANTHER" id="PTHR20919:SF0">
    <property type="entry name" value="HOMOSERINE O-SUCCINYLTRANSFERASE"/>
    <property type="match status" value="1"/>
</dbReference>
<keyword evidence="6 8" id="KW-0012">Acyltransferase</keyword>
<feature type="active site" description="Proton acceptor" evidence="8">
    <location>
        <position position="235"/>
    </location>
</feature>
<evidence type="ECO:0000256" key="4">
    <source>
        <dbReference type="ARBA" id="ARBA00022679"/>
    </source>
</evidence>
<dbReference type="PIRSF" id="PIRSF000450">
    <property type="entry name" value="H_ser_succinyltr"/>
    <property type="match status" value="1"/>
</dbReference>
<evidence type="ECO:0000256" key="5">
    <source>
        <dbReference type="ARBA" id="ARBA00023167"/>
    </source>
</evidence>
<dbReference type="InterPro" id="IPR005697">
    <property type="entry name" value="HST_MetA"/>
</dbReference>
<feature type="binding site" evidence="8">
    <location>
        <position position="192"/>
    </location>
    <ligand>
        <name>substrate</name>
    </ligand>
</feature>
<reference evidence="10" key="2">
    <citation type="journal article" date="2021" name="PeerJ">
        <title>Extensive microbial diversity within the chicken gut microbiome revealed by metagenomics and culture.</title>
        <authorList>
            <person name="Gilroy R."/>
            <person name="Ravi A."/>
            <person name="Getino M."/>
            <person name="Pursley I."/>
            <person name="Horton D.L."/>
            <person name="Alikhan N.F."/>
            <person name="Baker D."/>
            <person name="Gharbi K."/>
            <person name="Hall N."/>
            <person name="Watson M."/>
            <person name="Adriaenssens E.M."/>
            <person name="Foster-Nyarko E."/>
            <person name="Jarju S."/>
            <person name="Secka A."/>
            <person name="Antonio M."/>
            <person name="Oren A."/>
            <person name="Chaudhuri R.R."/>
            <person name="La Ragione R."/>
            <person name="Hildebrand F."/>
            <person name="Pallen M.J."/>
        </authorList>
    </citation>
    <scope>NUCLEOTIDE SEQUENCE</scope>
    <source>
        <strain evidence="10">ChiW13-3771</strain>
    </source>
</reference>
<keyword evidence="2 8" id="KW-0963">Cytoplasm</keyword>
<dbReference type="CDD" id="cd03131">
    <property type="entry name" value="GATase1_HTS"/>
    <property type="match status" value="1"/>
</dbReference>
<reference evidence="10" key="1">
    <citation type="submission" date="2020-10" db="EMBL/GenBank/DDBJ databases">
        <authorList>
            <person name="Gilroy R."/>
        </authorList>
    </citation>
    <scope>NUCLEOTIDE SEQUENCE</scope>
    <source>
        <strain evidence="10">ChiW13-3771</strain>
    </source>
</reference>
<dbReference type="EMBL" id="DVHN01000193">
    <property type="protein sequence ID" value="HIR89975.1"/>
    <property type="molecule type" value="Genomic_DNA"/>
</dbReference>
<keyword evidence="4 8" id="KW-0808">Transferase</keyword>
<evidence type="ECO:0000256" key="2">
    <source>
        <dbReference type="ARBA" id="ARBA00022490"/>
    </source>
</evidence>
<dbReference type="Gene3D" id="3.40.50.880">
    <property type="match status" value="1"/>
</dbReference>
<comment type="caution">
    <text evidence="10">The sequence shown here is derived from an EMBL/GenBank/DDBJ whole genome shotgun (WGS) entry which is preliminary data.</text>
</comment>
<dbReference type="GO" id="GO:0005737">
    <property type="term" value="C:cytoplasm"/>
    <property type="evidence" value="ECO:0007669"/>
    <property type="project" value="UniProtKB-SubCell"/>
</dbReference>
<evidence type="ECO:0000256" key="6">
    <source>
        <dbReference type="ARBA" id="ARBA00023315"/>
    </source>
</evidence>
<evidence type="ECO:0000256" key="7">
    <source>
        <dbReference type="ARBA" id="ARBA00049043"/>
    </source>
</evidence>
<dbReference type="HAMAP" id="MF_00295">
    <property type="entry name" value="MetA_acyltransf"/>
    <property type="match status" value="1"/>
</dbReference>
<keyword evidence="5 8" id="KW-0486">Methionine biosynthesis</keyword>
<protein>
    <recommendedName>
        <fullName evidence="8">Homoserine O-acetyltransferase</fullName>
        <shortName evidence="8">HAT</shortName>
        <ecNumber evidence="8">2.3.1.31</ecNumber>
    </recommendedName>
    <alternativeName>
        <fullName evidence="8">Homoserine transacetylase</fullName>
        <shortName evidence="8">HTA</shortName>
    </alternativeName>
</protein>
<dbReference type="InterPro" id="IPR033752">
    <property type="entry name" value="MetA_family"/>
</dbReference>
<feature type="site" description="Important for acyl-CoA specificity" evidence="8">
    <location>
        <position position="111"/>
    </location>
</feature>
<evidence type="ECO:0000313" key="10">
    <source>
        <dbReference type="EMBL" id="HIR89975.1"/>
    </source>
</evidence>
<dbReference type="NCBIfam" id="TIGR01001">
    <property type="entry name" value="metA"/>
    <property type="match status" value="1"/>
</dbReference>
<accession>A0A9D1EGY9</accession>
<feature type="active site" description="Acyl-thioester intermediate" evidence="8 9">
    <location>
        <position position="142"/>
    </location>
</feature>
<comment type="function">
    <text evidence="8">Transfers an acetyl group from acetyl-CoA to L-homoserine, forming acetyl-L-homoserine.</text>
</comment>
<evidence type="ECO:0000256" key="1">
    <source>
        <dbReference type="ARBA" id="ARBA00004496"/>
    </source>
</evidence>
<keyword evidence="3 8" id="KW-0028">Amino-acid biosynthesis</keyword>
<dbReference type="SUPFAM" id="SSF52317">
    <property type="entry name" value="Class I glutamine amidotransferase-like"/>
    <property type="match status" value="1"/>
</dbReference>
<dbReference type="PANTHER" id="PTHR20919">
    <property type="entry name" value="HOMOSERINE O-SUCCINYLTRANSFERASE"/>
    <property type="match status" value="1"/>
</dbReference>
<feature type="binding site" evidence="8">
    <location>
        <position position="163"/>
    </location>
    <ligand>
        <name>substrate</name>
    </ligand>
</feature>
<feature type="active site" evidence="8">
    <location>
        <position position="237"/>
    </location>
</feature>
<comment type="subcellular location">
    <subcellularLocation>
        <location evidence="1 8">Cytoplasm</location>
    </subcellularLocation>
</comment>
<dbReference type="GO" id="GO:0008899">
    <property type="term" value="F:homoserine O-succinyltransferase activity"/>
    <property type="evidence" value="ECO:0007669"/>
    <property type="project" value="UniProtKB-UniRule"/>
</dbReference>
<organism evidence="10 11">
    <name type="scientific">Candidatus Fimimorpha faecalis</name>
    <dbReference type="NCBI Taxonomy" id="2840824"/>
    <lineage>
        <taxon>Bacteria</taxon>
        <taxon>Bacillati</taxon>
        <taxon>Bacillota</taxon>
        <taxon>Clostridia</taxon>
        <taxon>Eubacteriales</taxon>
        <taxon>Candidatus Fimimorpha</taxon>
    </lineage>
</organism>
<comment type="caution">
    <text evidence="8">Lacks conserved residue(s) required for the propagation of feature annotation.</text>
</comment>
<feature type="binding site" evidence="8">
    <location>
        <position position="249"/>
    </location>
    <ligand>
        <name>substrate</name>
    </ligand>
</feature>
<comment type="pathway">
    <text evidence="8">Amino-acid biosynthesis; L-methionine biosynthesis via de novo pathway; O-acetyl-L-homoserine from L-homoserine: step 1/1.</text>
</comment>
<evidence type="ECO:0000313" key="11">
    <source>
        <dbReference type="Proteomes" id="UP000824201"/>
    </source>
</evidence>
<evidence type="ECO:0000256" key="8">
    <source>
        <dbReference type="HAMAP-Rule" id="MF_00295"/>
    </source>
</evidence>
<evidence type="ECO:0000256" key="3">
    <source>
        <dbReference type="ARBA" id="ARBA00022605"/>
    </source>
</evidence>
<dbReference type="GO" id="GO:0019281">
    <property type="term" value="P:L-methionine biosynthetic process from homoserine via O-succinyl-L-homoserine and cystathionine"/>
    <property type="evidence" value="ECO:0007669"/>
    <property type="project" value="InterPro"/>
</dbReference>
<evidence type="ECO:0000256" key="9">
    <source>
        <dbReference type="PIRSR" id="PIRSR000450-1"/>
    </source>
</evidence>